<reference evidence="1 2" key="2">
    <citation type="journal article" date="2022" name="Mol. Biol. Evol.">
        <title>Comparative Genomics Reveals Insights into the Divergent Evolution of Astigmatic Mites and Household Pest Adaptations.</title>
        <authorList>
            <person name="Xiong Q."/>
            <person name="Wan A.T."/>
            <person name="Liu X."/>
            <person name="Fung C.S."/>
            <person name="Xiao X."/>
            <person name="Malainual N."/>
            <person name="Hou J."/>
            <person name="Wang L."/>
            <person name="Wang M."/>
            <person name="Yang K.Y."/>
            <person name="Cui Y."/>
            <person name="Leung E.L."/>
            <person name="Nong W."/>
            <person name="Shin S.K."/>
            <person name="Au S.W."/>
            <person name="Jeong K.Y."/>
            <person name="Chew F.T."/>
            <person name="Hui J.H."/>
            <person name="Leung T.F."/>
            <person name="Tungtrongchitr A."/>
            <person name="Zhong N."/>
            <person name="Liu Z."/>
            <person name="Tsui S.K."/>
        </authorList>
    </citation>
    <scope>NUCLEOTIDE SEQUENCE [LARGE SCALE GENOMIC DNA]</scope>
    <source>
        <strain evidence="1">Derp</strain>
    </source>
</reference>
<reference evidence="1 2" key="1">
    <citation type="journal article" date="2018" name="J. Allergy Clin. Immunol.">
        <title>High-quality assembly of Dermatophagoides pteronyssinus genome and transcriptome reveals a wide range of novel allergens.</title>
        <authorList>
            <person name="Liu X.Y."/>
            <person name="Yang K.Y."/>
            <person name="Wang M.Q."/>
            <person name="Kwok J.S."/>
            <person name="Zeng X."/>
            <person name="Yang Z."/>
            <person name="Xiao X.J."/>
            <person name="Lau C.P."/>
            <person name="Li Y."/>
            <person name="Huang Z.M."/>
            <person name="Ba J.G."/>
            <person name="Yim A.K."/>
            <person name="Ouyang C.Y."/>
            <person name="Ngai S.M."/>
            <person name="Chan T.F."/>
            <person name="Leung E.L."/>
            <person name="Liu L."/>
            <person name="Liu Z.G."/>
            <person name="Tsui S.K."/>
        </authorList>
    </citation>
    <scope>NUCLEOTIDE SEQUENCE [LARGE SCALE GENOMIC DNA]</scope>
    <source>
        <strain evidence="1">Derp</strain>
    </source>
</reference>
<sequence>MTNFIFSNGKDSFLQVSFFGFEKNRQNGCYLCLYSSSYQLEIISLSIHCYDDDDDDNFTMKFYLLTYHIIDGIDFEIKFLEKNKHYQNHYLNWIQKSILLLNFNYNSS</sequence>
<keyword evidence="2" id="KW-1185">Reference proteome</keyword>
<protein>
    <submittedName>
        <fullName evidence="1">Uncharacterized protein</fullName>
    </submittedName>
</protein>
<evidence type="ECO:0000313" key="1">
    <source>
        <dbReference type="EMBL" id="KAH9419281.1"/>
    </source>
</evidence>
<dbReference type="Proteomes" id="UP000887458">
    <property type="component" value="Unassembled WGS sequence"/>
</dbReference>
<proteinExistence type="predicted"/>
<feature type="non-terminal residue" evidence="1">
    <location>
        <position position="108"/>
    </location>
</feature>
<accession>A0ABQ8J9J5</accession>
<comment type="caution">
    <text evidence="1">The sequence shown here is derived from an EMBL/GenBank/DDBJ whole genome shotgun (WGS) entry which is preliminary data.</text>
</comment>
<name>A0ABQ8J9J5_DERPT</name>
<gene>
    <name evidence="1" type="ORF">DERP_005788</name>
</gene>
<dbReference type="EMBL" id="NJHN03000060">
    <property type="protein sequence ID" value="KAH9419281.1"/>
    <property type="molecule type" value="Genomic_DNA"/>
</dbReference>
<evidence type="ECO:0000313" key="2">
    <source>
        <dbReference type="Proteomes" id="UP000887458"/>
    </source>
</evidence>
<organism evidence="1 2">
    <name type="scientific">Dermatophagoides pteronyssinus</name>
    <name type="common">European house dust mite</name>
    <dbReference type="NCBI Taxonomy" id="6956"/>
    <lineage>
        <taxon>Eukaryota</taxon>
        <taxon>Metazoa</taxon>
        <taxon>Ecdysozoa</taxon>
        <taxon>Arthropoda</taxon>
        <taxon>Chelicerata</taxon>
        <taxon>Arachnida</taxon>
        <taxon>Acari</taxon>
        <taxon>Acariformes</taxon>
        <taxon>Sarcoptiformes</taxon>
        <taxon>Astigmata</taxon>
        <taxon>Psoroptidia</taxon>
        <taxon>Analgoidea</taxon>
        <taxon>Pyroglyphidae</taxon>
        <taxon>Dermatophagoidinae</taxon>
        <taxon>Dermatophagoides</taxon>
    </lineage>
</organism>